<keyword evidence="3" id="KW-0963">Cytoplasm</keyword>
<dbReference type="GO" id="GO:0005829">
    <property type="term" value="C:cytosol"/>
    <property type="evidence" value="ECO:0007669"/>
    <property type="project" value="TreeGrafter"/>
</dbReference>
<dbReference type="GO" id="GO:0051083">
    <property type="term" value="P:'de novo' cotranslational protein folding"/>
    <property type="evidence" value="ECO:0007669"/>
    <property type="project" value="TreeGrafter"/>
</dbReference>
<dbReference type="GO" id="GO:0042162">
    <property type="term" value="F:telomeric DNA binding"/>
    <property type="evidence" value="ECO:0007669"/>
    <property type="project" value="TreeGrafter"/>
</dbReference>
<dbReference type="InterPro" id="IPR016024">
    <property type="entry name" value="ARM-type_fold"/>
</dbReference>
<dbReference type="PANTHER" id="PTHR15830">
    <property type="entry name" value="TELOMERE LENGTH REGULATION PROTEIN TEL2 FAMILY MEMBER"/>
    <property type="match status" value="1"/>
</dbReference>
<dbReference type="InterPro" id="IPR019337">
    <property type="entry name" value="Telomere_length_regulation_dom"/>
</dbReference>
<sequence>MEDSKRKRREIESKILEKVGEVVSAIAEAKYVDQVICALHSIAVQLFPVDSSRLLGCIDSGFRNQLLSGGISSPFERDDWWHVFYHEAAFPTLARVLIYNVALDWLACFPLSARTQVYDSFFVKGPPIEVVQAIIPALLKNGSNKDTDVNVICSNAERILVLCLLGNNGMLQMAREFGILYSSEEFTNKMLKPDMLVFISKIAQLIASIPDKARLEAPAALSSAQFFKQVIIQLLAAAEERSVEICNKGEALDQSVSDGTFLFVGETFSRICRRGFADILLAEVVPRILGHVRGCLSSNIDFINHNLFKSKTNFQFWFKMIETIKDSYAVERLSEQLLHQLATEHVTDIEAYWILWILFHRTARNQASIRSIFVDKGLLWKVFPVCCLKWILQFAVLDCPPGSDSLKKGQNTQGLRDIVQRLLGVWSTRQFVQSAAMEQQAYVTAAVGLSLEQMSKEELETTKDVMPLILQGVSCRLESPDPLVRRMASCIALVFSKVVDPKNPLYLDDNCREETINWEFGFNRQPKQISASSDRIEKADDEVKSFLSELNKGVSSVDDDRKNNNVKGRHQMFSELKLVDPDEIVDPATLNNEYSSDEEDRDDDDDASENSDSSLQPYDLSDDDADLRKKVSQLVDLVGALRKPDDPDTVERALDVAEKLVRASPDELQHLSGDLVRALLQVRCSDLTIEGEEDSAEGKRQRALVSLLVTCPFESVAAVNKLLYSPNVDISQRILMLDVMIDAAQELANATSNRPRHQQRNLISTSEQPWFLPQSKGPPGAGLWKEVSETGTSLSWSYRYERDLPLKPSQIKTGKSRRWSLRSEKMQVNQLEYSKNKFPLYAAAFMLPAMQGFDKKRHGVDLLGGDFIVLGKLIYMLGVCMKCVAMHPEAMALAPALLDMLSSRDVSHHVEAYVRRSVLFAASCILVALHPSFVASALVEGNAEISKGLEWIRTWALHVAESETDTECSMMAMTCLQLHAEMALQAS</sequence>
<comment type="subcellular location">
    <subcellularLocation>
        <location evidence="1">Cytoplasm</location>
    </subcellularLocation>
</comment>
<protein>
    <recommendedName>
        <fullName evidence="9">Telomere length regulation protein TEL2 homolog</fullName>
    </recommendedName>
</protein>
<dbReference type="PANTHER" id="PTHR15830:SF10">
    <property type="entry name" value="TELOMERE LENGTH REGULATION PROTEIN TEL2 HOMOLOG"/>
    <property type="match status" value="1"/>
</dbReference>
<keyword evidence="8" id="KW-1185">Reference proteome</keyword>
<evidence type="ECO:0000256" key="2">
    <source>
        <dbReference type="ARBA" id="ARBA00006133"/>
    </source>
</evidence>
<feature type="compositionally biased region" description="Acidic residues" evidence="4">
    <location>
        <begin position="595"/>
        <end position="609"/>
    </location>
</feature>
<evidence type="ECO:0000313" key="7">
    <source>
        <dbReference type="EMBL" id="KAJ4974448.1"/>
    </source>
</evidence>
<evidence type="ECO:0000256" key="1">
    <source>
        <dbReference type="ARBA" id="ARBA00004496"/>
    </source>
</evidence>
<evidence type="ECO:0008006" key="9">
    <source>
        <dbReference type="Google" id="ProtNLM"/>
    </source>
</evidence>
<dbReference type="InterPro" id="IPR038528">
    <property type="entry name" value="TEL2_C_sf"/>
</dbReference>
<name>A0A9Q0KPG7_9MAGN</name>
<evidence type="ECO:0000259" key="6">
    <source>
        <dbReference type="Pfam" id="PF25320"/>
    </source>
</evidence>
<reference evidence="7" key="1">
    <citation type="journal article" date="2023" name="Plant J.">
        <title>The genome of the king protea, Protea cynaroides.</title>
        <authorList>
            <person name="Chang J."/>
            <person name="Duong T.A."/>
            <person name="Schoeman C."/>
            <person name="Ma X."/>
            <person name="Roodt D."/>
            <person name="Barker N."/>
            <person name="Li Z."/>
            <person name="Van de Peer Y."/>
            <person name="Mizrachi E."/>
        </authorList>
    </citation>
    <scope>NUCLEOTIDE SEQUENCE</scope>
    <source>
        <tissue evidence="7">Young leaves</tissue>
    </source>
</reference>
<comment type="similarity">
    <text evidence="2">Belongs to the TEL2 family.</text>
</comment>
<dbReference type="Proteomes" id="UP001141806">
    <property type="component" value="Unassembled WGS sequence"/>
</dbReference>
<proteinExistence type="inferred from homology"/>
<feature type="domain" description="Telomere length regulation protein conserved" evidence="5">
    <location>
        <begin position="633"/>
        <end position="744"/>
    </location>
</feature>
<dbReference type="OrthoDB" id="10258062at2759"/>
<dbReference type="GO" id="GO:0051879">
    <property type="term" value="F:Hsp90 protein binding"/>
    <property type="evidence" value="ECO:0007669"/>
    <property type="project" value="TreeGrafter"/>
</dbReference>
<gene>
    <name evidence="7" type="ORF">NE237_007622</name>
</gene>
<comment type="caution">
    <text evidence="7">The sequence shown here is derived from an EMBL/GenBank/DDBJ whole genome shotgun (WGS) entry which is preliminary data.</text>
</comment>
<dbReference type="InterPro" id="IPR057348">
    <property type="entry name" value="TELO2_ARM"/>
</dbReference>
<dbReference type="Pfam" id="PF25320">
    <property type="entry name" value="TELO2_ARM"/>
    <property type="match status" value="1"/>
</dbReference>
<accession>A0A9Q0KPG7</accession>
<dbReference type="SUPFAM" id="SSF48371">
    <property type="entry name" value="ARM repeat"/>
    <property type="match status" value="1"/>
</dbReference>
<dbReference type="Pfam" id="PF10193">
    <property type="entry name" value="Telomere_reg-2"/>
    <property type="match status" value="1"/>
</dbReference>
<evidence type="ECO:0000256" key="4">
    <source>
        <dbReference type="SAM" id="MobiDB-lite"/>
    </source>
</evidence>
<feature type="region of interest" description="Disordered" evidence="4">
    <location>
        <begin position="588"/>
        <end position="623"/>
    </location>
</feature>
<evidence type="ECO:0000259" key="5">
    <source>
        <dbReference type="Pfam" id="PF10193"/>
    </source>
</evidence>
<evidence type="ECO:0000313" key="8">
    <source>
        <dbReference type="Proteomes" id="UP001141806"/>
    </source>
</evidence>
<dbReference type="EMBL" id="JAMYWD010000004">
    <property type="protein sequence ID" value="KAJ4974448.1"/>
    <property type="molecule type" value="Genomic_DNA"/>
</dbReference>
<dbReference type="InterPro" id="IPR051970">
    <property type="entry name" value="TEL2_Regulation"/>
</dbReference>
<dbReference type="Gene3D" id="1.25.40.720">
    <property type="entry name" value="Telomere length regulation protein 2, C-terminal domain"/>
    <property type="match status" value="1"/>
</dbReference>
<evidence type="ECO:0000256" key="3">
    <source>
        <dbReference type="ARBA" id="ARBA00022490"/>
    </source>
</evidence>
<feature type="domain" description="TELO2 ARM repeat" evidence="6">
    <location>
        <begin position="277"/>
        <end position="518"/>
    </location>
</feature>
<organism evidence="7 8">
    <name type="scientific">Protea cynaroides</name>
    <dbReference type="NCBI Taxonomy" id="273540"/>
    <lineage>
        <taxon>Eukaryota</taxon>
        <taxon>Viridiplantae</taxon>
        <taxon>Streptophyta</taxon>
        <taxon>Embryophyta</taxon>
        <taxon>Tracheophyta</taxon>
        <taxon>Spermatophyta</taxon>
        <taxon>Magnoliopsida</taxon>
        <taxon>Proteales</taxon>
        <taxon>Proteaceae</taxon>
        <taxon>Protea</taxon>
    </lineage>
</organism>
<dbReference type="AlphaFoldDB" id="A0A9Q0KPG7"/>